<feature type="domain" description="TRNA-binding" evidence="4">
    <location>
        <begin position="39"/>
        <end position="148"/>
    </location>
</feature>
<dbReference type="CDD" id="cd02796">
    <property type="entry name" value="tRNA_bind_bactPheRS"/>
    <property type="match status" value="1"/>
</dbReference>
<evidence type="ECO:0000313" key="6">
    <source>
        <dbReference type="Proteomes" id="UP000249557"/>
    </source>
</evidence>
<dbReference type="InterPro" id="IPR012340">
    <property type="entry name" value="NA-bd_OB-fold"/>
</dbReference>
<dbReference type="GO" id="GO:0006432">
    <property type="term" value="P:phenylalanyl-tRNA aminoacylation"/>
    <property type="evidence" value="ECO:0007669"/>
    <property type="project" value="InterPro"/>
</dbReference>
<keyword evidence="5" id="KW-0436">Ligase</keyword>
<accession>A0A2W4ZTS1</accession>
<dbReference type="GO" id="GO:0009328">
    <property type="term" value="C:phenylalanine-tRNA ligase complex"/>
    <property type="evidence" value="ECO:0007669"/>
    <property type="project" value="TreeGrafter"/>
</dbReference>
<evidence type="ECO:0000259" key="4">
    <source>
        <dbReference type="PROSITE" id="PS50886"/>
    </source>
</evidence>
<dbReference type="Gene3D" id="3.50.40.10">
    <property type="entry name" value="Phenylalanyl-trna Synthetase, Chain B, domain 3"/>
    <property type="match status" value="1"/>
</dbReference>
<dbReference type="PANTHER" id="PTHR10947:SF0">
    <property type="entry name" value="PHENYLALANINE--TRNA LIGASE BETA SUBUNIT"/>
    <property type="match status" value="1"/>
</dbReference>
<dbReference type="SMART" id="SM00873">
    <property type="entry name" value="B3_4"/>
    <property type="match status" value="1"/>
</dbReference>
<evidence type="ECO:0000256" key="1">
    <source>
        <dbReference type="ARBA" id="ARBA00022555"/>
    </source>
</evidence>
<dbReference type="Proteomes" id="UP000249557">
    <property type="component" value="Unassembled WGS sequence"/>
</dbReference>
<proteinExistence type="predicted"/>
<evidence type="ECO:0000256" key="3">
    <source>
        <dbReference type="PROSITE-ProRule" id="PRU00209"/>
    </source>
</evidence>
<dbReference type="AlphaFoldDB" id="A0A2W4ZTS1"/>
<dbReference type="InterPro" id="IPR005146">
    <property type="entry name" value="B3/B4_tRNA-bd"/>
</dbReference>
<sequence>MKFTQSWLKDYLDTNASLDEIAVQLTALGLELEGIEDRAKDFAAFKVAFVEKADKHPDADRLKVLLVDTGKEKLQVVCGAPNARQGMKGVFAPDGSFIPGTGVTLKKGVIRGQESNGMMVSEREMGLSDDHDGIIEVDAKYELGTQFADIYGLNDPVVDIAVTPNRADCAGILGVARDLAAAGLGTLKEPDATPVKGTFKNPVEVKIEEKDGCPLFLGRYIKGVKNGPSPEWLQQRLKAVGLRPISALVDITNYFSIGLCRPLHVFDADKLKGNITVRAAKNGEKLDALNDKTYEL</sequence>
<dbReference type="InterPro" id="IPR020825">
    <property type="entry name" value="Phe-tRNA_synthase-like_B3/B4"/>
</dbReference>
<organism evidence="5 6">
    <name type="scientific">Micavibrio aeruginosavorus</name>
    <dbReference type="NCBI Taxonomy" id="349221"/>
    <lineage>
        <taxon>Bacteria</taxon>
        <taxon>Pseudomonadati</taxon>
        <taxon>Bdellovibrionota</taxon>
        <taxon>Bdellovibrionia</taxon>
        <taxon>Bdellovibrionales</taxon>
        <taxon>Pseudobdellovibrionaceae</taxon>
        <taxon>Micavibrio</taxon>
    </lineage>
</organism>
<reference evidence="5 6" key="1">
    <citation type="submission" date="2017-08" db="EMBL/GenBank/DDBJ databases">
        <title>Infants hospitalized years apart are colonized by the same room-sourced microbial strains.</title>
        <authorList>
            <person name="Brooks B."/>
            <person name="Olm M.R."/>
            <person name="Firek B.A."/>
            <person name="Baker R."/>
            <person name="Thomas B.C."/>
            <person name="Morowitz M.J."/>
            <person name="Banfield J.F."/>
        </authorList>
    </citation>
    <scope>NUCLEOTIDE SEQUENCE [LARGE SCALE GENOMIC DNA]</scope>
    <source>
        <strain evidence="5">S2_018_000_R2_104</strain>
    </source>
</reference>
<feature type="non-terminal residue" evidence="5">
    <location>
        <position position="296"/>
    </location>
</feature>
<keyword evidence="1 3" id="KW-0820">tRNA-binding</keyword>
<name>A0A2W4ZTS1_9BACT</name>
<dbReference type="Pfam" id="PF01588">
    <property type="entry name" value="tRNA_bind"/>
    <property type="match status" value="1"/>
</dbReference>
<dbReference type="Gene3D" id="2.40.50.140">
    <property type="entry name" value="Nucleic acid-binding proteins"/>
    <property type="match status" value="1"/>
</dbReference>
<dbReference type="GO" id="GO:0004826">
    <property type="term" value="F:phenylalanine-tRNA ligase activity"/>
    <property type="evidence" value="ECO:0007669"/>
    <property type="project" value="InterPro"/>
</dbReference>
<dbReference type="Gene3D" id="3.30.56.10">
    <property type="match status" value="1"/>
</dbReference>
<dbReference type="InterPro" id="IPR002547">
    <property type="entry name" value="tRNA-bd_dom"/>
</dbReference>
<dbReference type="PROSITE" id="PS50886">
    <property type="entry name" value="TRBD"/>
    <property type="match status" value="1"/>
</dbReference>
<dbReference type="InterPro" id="IPR045060">
    <property type="entry name" value="Phe-tRNA-ligase_IIc_bsu"/>
</dbReference>
<gene>
    <name evidence="5" type="ORF">DI626_07070</name>
</gene>
<dbReference type="GO" id="GO:0000049">
    <property type="term" value="F:tRNA binding"/>
    <property type="evidence" value="ECO:0007669"/>
    <property type="project" value="UniProtKB-UniRule"/>
</dbReference>
<keyword evidence="2 3" id="KW-0694">RNA-binding</keyword>
<dbReference type="InterPro" id="IPR033714">
    <property type="entry name" value="tRNA_bind_bactPheRS"/>
</dbReference>
<dbReference type="SUPFAM" id="SSF50249">
    <property type="entry name" value="Nucleic acid-binding proteins"/>
    <property type="match status" value="1"/>
</dbReference>
<protein>
    <submittedName>
        <fullName evidence="5">Phenylalanine--tRNA ligase subunit beta</fullName>
    </submittedName>
</protein>
<dbReference type="Pfam" id="PF03483">
    <property type="entry name" value="B3_4"/>
    <property type="match status" value="1"/>
</dbReference>
<evidence type="ECO:0000256" key="2">
    <source>
        <dbReference type="ARBA" id="ARBA00022884"/>
    </source>
</evidence>
<dbReference type="PANTHER" id="PTHR10947">
    <property type="entry name" value="PHENYLALANYL-TRNA SYNTHETASE BETA CHAIN AND LEUCINE-RICH REPEAT-CONTAINING PROTEIN 47"/>
    <property type="match status" value="1"/>
</dbReference>
<dbReference type="SUPFAM" id="SSF56037">
    <property type="entry name" value="PheT/TilS domain"/>
    <property type="match status" value="1"/>
</dbReference>
<comment type="caution">
    <text evidence="5">The sequence shown here is derived from an EMBL/GenBank/DDBJ whole genome shotgun (WGS) entry which is preliminary data.</text>
</comment>
<evidence type="ECO:0000313" key="5">
    <source>
        <dbReference type="EMBL" id="PZO85793.1"/>
    </source>
</evidence>
<dbReference type="NCBIfam" id="NF045760">
    <property type="entry name" value="YtpR"/>
    <property type="match status" value="1"/>
</dbReference>
<dbReference type="EMBL" id="QFNK01000134">
    <property type="protein sequence ID" value="PZO85793.1"/>
    <property type="molecule type" value="Genomic_DNA"/>
</dbReference>